<dbReference type="InterPro" id="IPR001345">
    <property type="entry name" value="PG/BPGM_mutase_AS"/>
</dbReference>
<dbReference type="InterPro" id="IPR013078">
    <property type="entry name" value="His_Pase_superF_clade-1"/>
</dbReference>
<proteinExistence type="predicted"/>
<accession>A0ABP8ZMA9</accession>
<dbReference type="PANTHER" id="PTHR48100">
    <property type="entry name" value="BROAD-SPECIFICITY PHOSPHATASE YOR283W-RELATED"/>
    <property type="match status" value="1"/>
</dbReference>
<reference evidence="2" key="1">
    <citation type="journal article" date="2019" name="Int. J. Syst. Evol. Microbiol.">
        <title>The Global Catalogue of Microorganisms (GCM) 10K type strain sequencing project: providing services to taxonomists for standard genome sequencing and annotation.</title>
        <authorList>
            <consortium name="The Broad Institute Genomics Platform"/>
            <consortium name="The Broad Institute Genome Sequencing Center for Infectious Disease"/>
            <person name="Wu L."/>
            <person name="Ma J."/>
        </authorList>
    </citation>
    <scope>NUCLEOTIDE SEQUENCE [LARGE SCALE GENOMIC DNA]</scope>
    <source>
        <strain evidence="2">JCM 18532</strain>
    </source>
</reference>
<evidence type="ECO:0000313" key="1">
    <source>
        <dbReference type="EMBL" id="GAA4759711.1"/>
    </source>
</evidence>
<name>A0ABP8ZMA9_9ACTN</name>
<keyword evidence="2" id="KW-1185">Reference proteome</keyword>
<dbReference type="CDD" id="cd07067">
    <property type="entry name" value="HP_PGM_like"/>
    <property type="match status" value="1"/>
</dbReference>
<dbReference type="SMART" id="SM00855">
    <property type="entry name" value="PGAM"/>
    <property type="match status" value="1"/>
</dbReference>
<dbReference type="Proteomes" id="UP001499882">
    <property type="component" value="Unassembled WGS sequence"/>
</dbReference>
<organism evidence="1 2">
    <name type="scientific">Nocardioides endophyticus</name>
    <dbReference type="NCBI Taxonomy" id="1353775"/>
    <lineage>
        <taxon>Bacteria</taxon>
        <taxon>Bacillati</taxon>
        <taxon>Actinomycetota</taxon>
        <taxon>Actinomycetes</taxon>
        <taxon>Propionibacteriales</taxon>
        <taxon>Nocardioidaceae</taxon>
        <taxon>Nocardioides</taxon>
    </lineage>
</organism>
<dbReference type="InterPro" id="IPR029033">
    <property type="entry name" value="His_PPase_superfam"/>
</dbReference>
<dbReference type="Gene3D" id="3.40.50.1240">
    <property type="entry name" value="Phosphoglycerate mutase-like"/>
    <property type="match status" value="1"/>
</dbReference>
<gene>
    <name evidence="1" type="ORF">GCM10023350_52430</name>
</gene>
<protein>
    <submittedName>
        <fullName evidence="1">Histidine phosphatase family protein</fullName>
    </submittedName>
</protein>
<dbReference type="PROSITE" id="PS00175">
    <property type="entry name" value="PG_MUTASE"/>
    <property type="match status" value="1"/>
</dbReference>
<dbReference type="Pfam" id="PF00300">
    <property type="entry name" value="His_Phos_1"/>
    <property type="match status" value="1"/>
</dbReference>
<evidence type="ECO:0000313" key="2">
    <source>
        <dbReference type="Proteomes" id="UP001499882"/>
    </source>
</evidence>
<dbReference type="PANTHER" id="PTHR48100:SF62">
    <property type="entry name" value="GLUCOSYL-3-PHOSPHOGLYCERATE PHOSPHATASE"/>
    <property type="match status" value="1"/>
</dbReference>
<dbReference type="SUPFAM" id="SSF53254">
    <property type="entry name" value="Phosphoglycerate mutase-like"/>
    <property type="match status" value="1"/>
</dbReference>
<comment type="caution">
    <text evidence="1">The sequence shown here is derived from an EMBL/GenBank/DDBJ whole genome shotgun (WGS) entry which is preliminary data.</text>
</comment>
<dbReference type="EMBL" id="BAABKN010000037">
    <property type="protein sequence ID" value="GAA4759711.1"/>
    <property type="molecule type" value="Genomic_DNA"/>
</dbReference>
<dbReference type="RefSeq" id="WP_345530102.1">
    <property type="nucleotide sequence ID" value="NZ_BAABKN010000037.1"/>
</dbReference>
<dbReference type="InterPro" id="IPR050275">
    <property type="entry name" value="PGM_Phosphatase"/>
</dbReference>
<sequence>MSAESVPARRLLLLRHGQTAWNAARRVQGQLDAELDDTGHRQAAEAAVVVAAMAPAALWSSDSVRARQTAAYVAKESGLDPTYDARLREYYLADRQGLTHDEFAAIAPEEFAAFRRGDFDVVPGGETAAEVAGRMAAALQELLATILPGELAVAVSHGAAIRDAVPVLLGWPVTRRAVLHGLDNCAWVELDQAEPEGSLRMKAYNRVTTA</sequence>